<dbReference type="Pfam" id="PF20376">
    <property type="entry name" value="DUF6671"/>
    <property type="match status" value="1"/>
</dbReference>
<keyword evidence="3" id="KW-1185">Reference proteome</keyword>
<evidence type="ECO:0000313" key="3">
    <source>
        <dbReference type="Proteomes" id="UP000612233"/>
    </source>
</evidence>
<dbReference type="RefSeq" id="WP_191003615.1">
    <property type="nucleotide sequence ID" value="NZ_JACXAD010000002.1"/>
</dbReference>
<feature type="domain" description="DUF6671" evidence="1">
    <location>
        <begin position="64"/>
        <end position="280"/>
    </location>
</feature>
<dbReference type="AlphaFoldDB" id="A0A927B9W6"/>
<reference evidence="2" key="1">
    <citation type="submission" date="2020-09" db="EMBL/GenBank/DDBJ databases">
        <authorList>
            <person name="Kim M.K."/>
        </authorList>
    </citation>
    <scope>NUCLEOTIDE SEQUENCE</scope>
    <source>
        <strain evidence="2">BT664</strain>
    </source>
</reference>
<evidence type="ECO:0000259" key="1">
    <source>
        <dbReference type="Pfam" id="PF20376"/>
    </source>
</evidence>
<name>A0A927B9W6_9BACT</name>
<proteinExistence type="predicted"/>
<organism evidence="2 3">
    <name type="scientific">Hymenobacter montanus</name>
    <dbReference type="NCBI Taxonomy" id="2771359"/>
    <lineage>
        <taxon>Bacteria</taxon>
        <taxon>Pseudomonadati</taxon>
        <taxon>Bacteroidota</taxon>
        <taxon>Cytophagia</taxon>
        <taxon>Cytophagales</taxon>
        <taxon>Hymenobacteraceae</taxon>
        <taxon>Hymenobacter</taxon>
    </lineage>
</organism>
<sequence>MHFFSNRKLVIATKHRKEKVIAPLLEAALGVSCFAAEDLDTDVLGTFTGEIARALDPVATARRKCLMAMELADCDLGVASEGSFGPHPSMFFVSADDELLIFIDKKNNFEIIVRELSTETNFNGREVKTEEELLDFALSAQFPSHGLILRRKKDDNHDVIKGITDVKQLKKAFYSLINISNSVYAETDMRALYNPSRMKVIEAATHKLISKINSTCPQCSKPGFGPTDAKRGLACSLCGLPTNSIVSYIYVCRYCQYTTEELYPHKKTVEDPMYCNYCNP</sequence>
<dbReference type="Proteomes" id="UP000612233">
    <property type="component" value="Unassembled WGS sequence"/>
</dbReference>
<dbReference type="InterPro" id="IPR046612">
    <property type="entry name" value="DUF6671"/>
</dbReference>
<gene>
    <name evidence="2" type="ORF">IC235_02660</name>
</gene>
<dbReference type="EMBL" id="JACXAD010000002">
    <property type="protein sequence ID" value="MBD2766791.1"/>
    <property type="molecule type" value="Genomic_DNA"/>
</dbReference>
<evidence type="ECO:0000313" key="2">
    <source>
        <dbReference type="EMBL" id="MBD2766791.1"/>
    </source>
</evidence>
<protein>
    <recommendedName>
        <fullName evidence="1">DUF6671 domain-containing protein</fullName>
    </recommendedName>
</protein>
<comment type="caution">
    <text evidence="2">The sequence shown here is derived from an EMBL/GenBank/DDBJ whole genome shotgun (WGS) entry which is preliminary data.</text>
</comment>
<accession>A0A927B9W6</accession>